<dbReference type="AlphaFoldDB" id="A0A364RBV3"/>
<sequence>MQEMKTKIKDINQGDVLTFKASDERFKVLLCTSTHKEISPKNFTFAALTIDEQEKPTIETIIDSDFFGIGNTKNDYFKYSDEELERMWSIHPELKPYFLGSYGLIIWRKDLMKFQDNFEIIGSLKIVDNLDKNGNGSMNASDWDYLTDFFNGKYISILMGRGQKLFKVKSIIKT</sequence>
<proteinExistence type="predicted"/>
<dbReference type="Proteomes" id="UP000251692">
    <property type="component" value="Unassembled WGS sequence"/>
</dbReference>
<evidence type="ECO:0000313" key="1">
    <source>
        <dbReference type="EMBL" id="RAU81820.1"/>
    </source>
</evidence>
<reference evidence="1 2" key="1">
    <citation type="submission" date="2018-06" db="EMBL/GenBank/DDBJ databases">
        <authorList>
            <person name="Liu Z.-W."/>
        </authorList>
    </citation>
    <scope>NUCLEOTIDE SEQUENCE [LARGE SCALE GENOMIC DNA]</scope>
    <source>
        <strain evidence="1 2">2b14</strain>
    </source>
</reference>
<name>A0A364RBV3_9BACT</name>
<keyword evidence="2" id="KW-1185">Reference proteome</keyword>
<protein>
    <recommendedName>
        <fullName evidence="3">EF-hand domain-containing protein</fullName>
    </recommendedName>
</protein>
<gene>
    <name evidence="1" type="ORF">DP923_14080</name>
</gene>
<evidence type="ECO:0008006" key="3">
    <source>
        <dbReference type="Google" id="ProtNLM"/>
    </source>
</evidence>
<comment type="caution">
    <text evidence="1">The sequence shown here is derived from an EMBL/GenBank/DDBJ whole genome shotgun (WGS) entry which is preliminary data.</text>
</comment>
<dbReference type="InterPro" id="IPR018247">
    <property type="entry name" value="EF_Hand_1_Ca_BS"/>
</dbReference>
<dbReference type="PROSITE" id="PS00018">
    <property type="entry name" value="EF_HAND_1"/>
    <property type="match status" value="1"/>
</dbReference>
<dbReference type="EMBL" id="QMDV01000004">
    <property type="protein sequence ID" value="RAU81820.1"/>
    <property type="molecule type" value="Genomic_DNA"/>
</dbReference>
<reference evidence="1 2" key="2">
    <citation type="submission" date="2018-07" db="EMBL/GenBank/DDBJ databases">
        <title>Pontibacter sp. 2b14 genomic sequence and assembly.</title>
        <authorList>
            <person name="Du Z.-J."/>
        </authorList>
    </citation>
    <scope>NUCLEOTIDE SEQUENCE [LARGE SCALE GENOMIC DNA]</scope>
    <source>
        <strain evidence="1 2">2b14</strain>
    </source>
</reference>
<evidence type="ECO:0000313" key="2">
    <source>
        <dbReference type="Proteomes" id="UP000251692"/>
    </source>
</evidence>
<organism evidence="1 2">
    <name type="scientific">Pontibacter arcticus</name>
    <dbReference type="NCBI Taxonomy" id="2080288"/>
    <lineage>
        <taxon>Bacteria</taxon>
        <taxon>Pseudomonadati</taxon>
        <taxon>Bacteroidota</taxon>
        <taxon>Cytophagia</taxon>
        <taxon>Cytophagales</taxon>
        <taxon>Hymenobacteraceae</taxon>
        <taxon>Pontibacter</taxon>
    </lineage>
</organism>
<accession>A0A364RBV3</accession>